<dbReference type="HOGENOM" id="CLU_2184377_0_0_1"/>
<reference evidence="1" key="2">
    <citation type="submission" date="2014-02" db="EMBL/GenBank/DDBJ databases">
        <title>Complete DNA sequence of /Kuraishia capsulata/ illustrates novel genomic features among budding yeasts (/Saccharomycotina/).</title>
        <authorList>
            <person name="Morales L."/>
            <person name="Noel B."/>
            <person name="Porcel B."/>
            <person name="Marcet-Houben M."/>
            <person name="Hullo M-F."/>
            <person name="Sacerdot C."/>
            <person name="Tekaia F."/>
            <person name="Leh-Louis V."/>
            <person name="Despons L."/>
            <person name="Khanna V."/>
            <person name="Aury J-M."/>
            <person name="Barbe V."/>
            <person name="Couloux A."/>
            <person name="Labadie K."/>
            <person name="Pelletier E."/>
            <person name="Souciet J-L."/>
            <person name="Boekhout T."/>
            <person name="Gabaldon T."/>
            <person name="Wincker P."/>
            <person name="Dujon B."/>
        </authorList>
    </citation>
    <scope>NUCLEOTIDE SEQUENCE</scope>
    <source>
        <strain evidence="1">CBS 1993</strain>
    </source>
</reference>
<proteinExistence type="predicted"/>
<name>W6MMC2_9ASCO</name>
<protein>
    <submittedName>
        <fullName evidence="1">Uncharacterized protein</fullName>
    </submittedName>
</protein>
<organism evidence="1 2">
    <name type="scientific">Kuraishia capsulata CBS 1993</name>
    <dbReference type="NCBI Taxonomy" id="1382522"/>
    <lineage>
        <taxon>Eukaryota</taxon>
        <taxon>Fungi</taxon>
        <taxon>Dikarya</taxon>
        <taxon>Ascomycota</taxon>
        <taxon>Saccharomycotina</taxon>
        <taxon>Pichiomycetes</taxon>
        <taxon>Pichiales</taxon>
        <taxon>Pichiaceae</taxon>
        <taxon>Kuraishia</taxon>
    </lineage>
</organism>
<accession>W6MMC2</accession>
<keyword evidence="2" id="KW-1185">Reference proteome</keyword>
<dbReference type="Proteomes" id="UP000019384">
    <property type="component" value="Unassembled WGS sequence"/>
</dbReference>
<dbReference type="RefSeq" id="XP_022459679.1">
    <property type="nucleotide sequence ID" value="XM_022602102.1"/>
</dbReference>
<sequence>MSDLVDCTTHVYRFQYVSTKTMAADMRLNDSWHVHPNAEKTKRALGAMYSLDPIVTASELYAAFMICRLPPDISGRLFAAGTLGQVRFQPNDVADLLDVLVPGHDQAPM</sequence>
<reference evidence="1" key="1">
    <citation type="submission" date="2013-12" db="EMBL/GenBank/DDBJ databases">
        <authorList>
            <person name="Genoscope - CEA"/>
        </authorList>
    </citation>
    <scope>NUCLEOTIDE SEQUENCE</scope>
    <source>
        <strain evidence="1">CBS 1993</strain>
    </source>
</reference>
<evidence type="ECO:0000313" key="1">
    <source>
        <dbReference type="EMBL" id="CDK27686.1"/>
    </source>
</evidence>
<gene>
    <name evidence="1" type="ORF">KUCA_T00003665001</name>
</gene>
<dbReference type="AlphaFoldDB" id="W6MMC2"/>
<dbReference type="EMBL" id="HG793128">
    <property type="protein sequence ID" value="CDK27686.1"/>
    <property type="molecule type" value="Genomic_DNA"/>
</dbReference>
<dbReference type="GeneID" id="34521067"/>
<evidence type="ECO:0000313" key="2">
    <source>
        <dbReference type="Proteomes" id="UP000019384"/>
    </source>
</evidence>